<dbReference type="EMBL" id="SUVG01000001">
    <property type="protein sequence ID" value="MBE6420551.1"/>
    <property type="molecule type" value="Genomic_DNA"/>
</dbReference>
<feature type="compositionally biased region" description="Polar residues" evidence="1">
    <location>
        <begin position="250"/>
        <end position="265"/>
    </location>
</feature>
<organism evidence="3 4">
    <name type="scientific">Candidatus Avelusimicrobium gallicola</name>
    <dbReference type="NCBI Taxonomy" id="2562704"/>
    <lineage>
        <taxon>Bacteria</taxon>
        <taxon>Pseudomonadati</taxon>
        <taxon>Elusimicrobiota</taxon>
        <taxon>Elusimicrobia</taxon>
        <taxon>Elusimicrobiales</taxon>
        <taxon>Elusimicrobiaceae</taxon>
        <taxon>Candidatus Avelusimicrobium</taxon>
    </lineage>
</organism>
<feature type="compositionally biased region" description="Polar residues" evidence="1">
    <location>
        <begin position="186"/>
        <end position="197"/>
    </location>
</feature>
<accession>A0A928HFF4</accession>
<dbReference type="AlphaFoldDB" id="A0A928HFF4"/>
<comment type="caution">
    <text evidence="3">The sequence shown here is derived from an EMBL/GenBank/DDBJ whole genome shotgun (WGS) entry which is preliminary data.</text>
</comment>
<keyword evidence="2" id="KW-0472">Membrane</keyword>
<gene>
    <name evidence="3" type="ORF">E7027_00140</name>
</gene>
<dbReference type="Proteomes" id="UP000725649">
    <property type="component" value="Unassembled WGS sequence"/>
</dbReference>
<feature type="transmembrane region" description="Helical" evidence="2">
    <location>
        <begin position="20"/>
        <end position="37"/>
    </location>
</feature>
<feature type="transmembrane region" description="Helical" evidence="2">
    <location>
        <begin position="384"/>
        <end position="412"/>
    </location>
</feature>
<sequence length="504" mass="50862">MKWFNLLTSKAGKIVMGSGQLMVVSAVVGIGATTLMHNTASKMAEERLAARSLSGISSQYQYDGLQQRGGMLTSINVGGGENLATAEEIAAREGYADFGASTADDAEANLAYSIGNAAQFNSTEGFGQDKDVDVSFSGTRASGASGGNGNNAGGVYTAAAPAPAPASAPSEAADRPQLAAAPMARSNASGGTSGNVFNTASNASGSRSGGAGTPSPTRSSGGSGYQFSGAMPSGSSAMGLGGSSSSSGSTFIAGSRNGTVGNGTRSNREKNELKDIAKRSADAASNAHRSANEGSRALLASYTKSAGIDVEEASEMETPSSSDLANDNKRKLKAVGDWAQKQDEKAKKQAKDRKTLTWMFLGLIAATLAVIPSAFLLIANGRRIMGFGGIAMIIAGCLLVAGVVVLASLLIAKAANYTKEYQSTFITVASYVVSGAAYAAMAYTLAKAFTCAMPGKDGKIALDGFFKLAAGGAKKVGMMAGGTILTNEVTKGMSGAGEESAAKK</sequence>
<protein>
    <submittedName>
        <fullName evidence="3">Uncharacterized protein</fullName>
    </submittedName>
</protein>
<name>A0A928HFF4_9BACT</name>
<feature type="compositionally biased region" description="Low complexity" evidence="1">
    <location>
        <begin position="228"/>
        <end position="249"/>
    </location>
</feature>
<feature type="region of interest" description="Disordered" evidence="1">
    <location>
        <begin position="160"/>
        <end position="272"/>
    </location>
</feature>
<keyword evidence="2" id="KW-0812">Transmembrane</keyword>
<feature type="transmembrane region" description="Helical" evidence="2">
    <location>
        <begin position="424"/>
        <end position="446"/>
    </location>
</feature>
<reference evidence="3" key="1">
    <citation type="submission" date="2019-04" db="EMBL/GenBank/DDBJ databases">
        <title>Evolution of Biomass-Degrading Anaerobic Consortia Revealed by Metagenomics.</title>
        <authorList>
            <person name="Peng X."/>
        </authorList>
    </citation>
    <scope>NUCLEOTIDE SEQUENCE</scope>
    <source>
        <strain evidence="3">SIG66</strain>
    </source>
</reference>
<proteinExistence type="predicted"/>
<evidence type="ECO:0000313" key="3">
    <source>
        <dbReference type="EMBL" id="MBE6420551.1"/>
    </source>
</evidence>
<keyword evidence="2" id="KW-1133">Transmembrane helix</keyword>
<evidence type="ECO:0000256" key="2">
    <source>
        <dbReference type="SAM" id="Phobius"/>
    </source>
</evidence>
<feature type="transmembrane region" description="Helical" evidence="2">
    <location>
        <begin position="355"/>
        <end position="378"/>
    </location>
</feature>
<evidence type="ECO:0000313" key="4">
    <source>
        <dbReference type="Proteomes" id="UP000725649"/>
    </source>
</evidence>
<feature type="compositionally biased region" description="Low complexity" evidence="1">
    <location>
        <begin position="160"/>
        <end position="171"/>
    </location>
</feature>
<evidence type="ECO:0000256" key="1">
    <source>
        <dbReference type="SAM" id="MobiDB-lite"/>
    </source>
</evidence>